<dbReference type="Proteomes" id="UP000887569">
    <property type="component" value="Unplaced"/>
</dbReference>
<protein>
    <submittedName>
        <fullName evidence="11">Uncharacterized protein</fullName>
    </submittedName>
</protein>
<dbReference type="GO" id="GO:0051082">
    <property type="term" value="F:unfolded protein binding"/>
    <property type="evidence" value="ECO:0007669"/>
    <property type="project" value="TreeGrafter"/>
</dbReference>
<evidence type="ECO:0000256" key="9">
    <source>
        <dbReference type="SAM" id="Phobius"/>
    </source>
</evidence>
<keyword evidence="4" id="KW-0809">Transit peptide</keyword>
<keyword evidence="7 9" id="KW-0472">Membrane</keyword>
<feature type="transmembrane region" description="Helical" evidence="9">
    <location>
        <begin position="18"/>
        <end position="38"/>
    </location>
</feature>
<evidence type="ECO:0000256" key="6">
    <source>
        <dbReference type="ARBA" id="ARBA00023128"/>
    </source>
</evidence>
<keyword evidence="10" id="KW-1185">Reference proteome</keyword>
<evidence type="ECO:0000256" key="1">
    <source>
        <dbReference type="ARBA" id="ARBA00004167"/>
    </source>
</evidence>
<comment type="similarity">
    <text evidence="8">Belongs to the PET100 family.</text>
</comment>
<evidence type="ECO:0000256" key="4">
    <source>
        <dbReference type="ARBA" id="ARBA00022946"/>
    </source>
</evidence>
<evidence type="ECO:0000256" key="3">
    <source>
        <dbReference type="ARBA" id="ARBA00022692"/>
    </source>
</evidence>
<reference evidence="11" key="1">
    <citation type="submission" date="2022-11" db="UniProtKB">
        <authorList>
            <consortium name="WormBaseParasite"/>
        </authorList>
    </citation>
    <scope>IDENTIFICATION</scope>
</reference>
<comment type="subcellular location">
    <subcellularLocation>
        <location evidence="1">Membrane</location>
        <topology evidence="1">Single-pass membrane protein</topology>
    </subcellularLocation>
    <subcellularLocation>
        <location evidence="2">Mitochondrion membrane</location>
    </subcellularLocation>
</comment>
<sequence>MIHCSEGMGGWKLETGRFFALVAFPLFSFWLFNQPHIFKRYMRNYRMPDSTAGDAEVLAFKEILAEERRKEEYETFLREQMEFEEARRFREQHNI</sequence>
<dbReference type="GO" id="GO:0033617">
    <property type="term" value="P:mitochondrial respiratory chain complex IV assembly"/>
    <property type="evidence" value="ECO:0007669"/>
    <property type="project" value="InterPro"/>
</dbReference>
<accession>A0A914ZKS6</accession>
<proteinExistence type="inferred from homology"/>
<organism evidence="10 11">
    <name type="scientific">Parascaris univalens</name>
    <name type="common">Nematode worm</name>
    <dbReference type="NCBI Taxonomy" id="6257"/>
    <lineage>
        <taxon>Eukaryota</taxon>
        <taxon>Metazoa</taxon>
        <taxon>Ecdysozoa</taxon>
        <taxon>Nematoda</taxon>
        <taxon>Chromadorea</taxon>
        <taxon>Rhabditida</taxon>
        <taxon>Spirurina</taxon>
        <taxon>Ascaridomorpha</taxon>
        <taxon>Ascaridoidea</taxon>
        <taxon>Ascarididae</taxon>
        <taxon>Parascaris</taxon>
    </lineage>
</organism>
<evidence type="ECO:0000313" key="11">
    <source>
        <dbReference type="WBParaSite" id="PgB06_g125_t01"/>
    </source>
</evidence>
<dbReference type="AlphaFoldDB" id="A0A914ZKS6"/>
<evidence type="ECO:0000313" key="10">
    <source>
        <dbReference type="Proteomes" id="UP000887569"/>
    </source>
</evidence>
<dbReference type="InterPro" id="IPR018625">
    <property type="entry name" value="Pet100"/>
</dbReference>
<dbReference type="WBParaSite" id="PgB06_g125_t01">
    <property type="protein sequence ID" value="PgB06_g125_t01"/>
    <property type="gene ID" value="PgB06_g125"/>
</dbReference>
<dbReference type="GO" id="GO:0005743">
    <property type="term" value="C:mitochondrial inner membrane"/>
    <property type="evidence" value="ECO:0007669"/>
    <property type="project" value="TreeGrafter"/>
</dbReference>
<evidence type="ECO:0000256" key="2">
    <source>
        <dbReference type="ARBA" id="ARBA00004325"/>
    </source>
</evidence>
<evidence type="ECO:0000256" key="8">
    <source>
        <dbReference type="ARBA" id="ARBA00038077"/>
    </source>
</evidence>
<keyword evidence="5 9" id="KW-1133">Transmembrane helix</keyword>
<dbReference type="PANTHER" id="PTHR33968">
    <property type="entry name" value="PROTEIN PET100 HOMOLOG, MITOCHONDRIAL"/>
    <property type="match status" value="1"/>
</dbReference>
<evidence type="ECO:0000256" key="7">
    <source>
        <dbReference type="ARBA" id="ARBA00023136"/>
    </source>
</evidence>
<evidence type="ECO:0000256" key="5">
    <source>
        <dbReference type="ARBA" id="ARBA00022989"/>
    </source>
</evidence>
<keyword evidence="6" id="KW-0496">Mitochondrion</keyword>
<dbReference type="PANTHER" id="PTHR33968:SF1">
    <property type="entry name" value="PROTEIN PET100 HOMOLOG, MITOCHONDRIAL"/>
    <property type="match status" value="1"/>
</dbReference>
<dbReference type="Pfam" id="PF09803">
    <property type="entry name" value="Pet100"/>
    <property type="match status" value="1"/>
</dbReference>
<keyword evidence="3 9" id="KW-0812">Transmembrane</keyword>
<name>A0A914ZKS6_PARUN</name>